<accession>A0ABT6QZS7</accession>
<feature type="region of interest" description="Disordered" evidence="1">
    <location>
        <begin position="80"/>
        <end position="100"/>
    </location>
</feature>
<dbReference type="Proteomes" id="UP001243286">
    <property type="component" value="Unassembled WGS sequence"/>
</dbReference>
<proteinExistence type="predicted"/>
<keyword evidence="3" id="KW-1185">Reference proteome</keyword>
<dbReference type="EMBL" id="JASBQV010000004">
    <property type="protein sequence ID" value="MDI3234189.1"/>
    <property type="molecule type" value="Genomic_DNA"/>
</dbReference>
<dbReference type="RefSeq" id="WP_282354748.1">
    <property type="nucleotide sequence ID" value="NZ_JASBQV010000004.1"/>
</dbReference>
<organism evidence="2 3">
    <name type="scientific">Exiguobacterium antarcticum</name>
    <dbReference type="NCBI Taxonomy" id="132920"/>
    <lineage>
        <taxon>Bacteria</taxon>
        <taxon>Bacillati</taxon>
        <taxon>Bacillota</taxon>
        <taxon>Bacilli</taxon>
        <taxon>Bacillales</taxon>
        <taxon>Bacillales Family XII. Incertae Sedis</taxon>
        <taxon>Exiguobacterium</taxon>
    </lineage>
</organism>
<evidence type="ECO:0000256" key="1">
    <source>
        <dbReference type="SAM" id="MobiDB-lite"/>
    </source>
</evidence>
<sequence length="100" mass="11792">MQEQSEDSLGKRFVEAIKAILGRIKRMVGQAMAWLLDKLGKRAQATMTSPMRRTLDTKWNRTWDKVRLMHPHATLIAMKKRSRTHRDQRMMKRARSTLKS</sequence>
<evidence type="ECO:0000313" key="3">
    <source>
        <dbReference type="Proteomes" id="UP001243286"/>
    </source>
</evidence>
<protein>
    <submittedName>
        <fullName evidence="2">Uncharacterized protein</fullName>
    </submittedName>
</protein>
<comment type="caution">
    <text evidence="2">The sequence shown here is derived from an EMBL/GenBank/DDBJ whole genome shotgun (WGS) entry which is preliminary data.</text>
</comment>
<evidence type="ECO:0000313" key="2">
    <source>
        <dbReference type="EMBL" id="MDI3234189.1"/>
    </source>
</evidence>
<gene>
    <name evidence="2" type="ORF">QK289_04145</name>
</gene>
<feature type="compositionally biased region" description="Basic residues" evidence="1">
    <location>
        <begin position="91"/>
        <end position="100"/>
    </location>
</feature>
<reference evidence="2 3" key="1">
    <citation type="submission" date="2023-04" db="EMBL/GenBank/DDBJ databases">
        <title>Antarctic isolates genomes.</title>
        <authorList>
            <person name="Dimov S.G."/>
        </authorList>
    </citation>
    <scope>NUCLEOTIDE SEQUENCE [LARGE SCALE GENOMIC DNA]</scope>
    <source>
        <strain evidence="2 3">AL19</strain>
    </source>
</reference>
<name>A0ABT6QZS7_9BACL</name>